<evidence type="ECO:0000313" key="2">
    <source>
        <dbReference type="EMBL" id="KGF04707.1"/>
    </source>
</evidence>
<dbReference type="OrthoDB" id="9782098at2"/>
<dbReference type="InterPro" id="IPR046348">
    <property type="entry name" value="SIS_dom_sf"/>
</dbReference>
<dbReference type="PANTHER" id="PTHR10937">
    <property type="entry name" value="GLUCOSAMINE--FRUCTOSE-6-PHOSPHATE AMINOTRANSFERASE, ISOMERIZING"/>
    <property type="match status" value="1"/>
</dbReference>
<dbReference type="Gene3D" id="3.40.50.10490">
    <property type="entry name" value="Glucose-6-phosphate isomerase like protein, domain 1"/>
    <property type="match status" value="2"/>
</dbReference>
<comment type="caution">
    <text evidence="2">The sequence shown here is derived from an EMBL/GenBank/DDBJ whole genome shotgun (WGS) entry which is preliminary data.</text>
</comment>
<dbReference type="PANTHER" id="PTHR10937:SF14">
    <property type="entry name" value="FRUCTOSELYSINE 6-PHOSPHATE DEGLYCASE"/>
    <property type="match status" value="1"/>
</dbReference>
<dbReference type="AlphaFoldDB" id="A0A095YDP2"/>
<dbReference type="GO" id="GO:0097367">
    <property type="term" value="F:carbohydrate derivative binding"/>
    <property type="evidence" value="ECO:0007669"/>
    <property type="project" value="InterPro"/>
</dbReference>
<dbReference type="PROSITE" id="PS51464">
    <property type="entry name" value="SIS"/>
    <property type="match status" value="1"/>
</dbReference>
<sequence>MGKIYNFDTEKYLEDGVTSYQKREDVEKLAVEIAKEGFDNIYLMGIGGTEFEFYHLYYMLDKYFDVDISLISAADYFLKKDKKLTEKSLVVTASSSGNTVELIKAVKEFKKRGVRVVSFTKLDSELAKYSTHVVEEAAVTGKVEFSYLLQTIFLYKILNEIGQFDDYNEFADQLKGIFKDLVGIRETFDKRADFIASKIYDAEHTIFTASGALWGECLLYSMCILEEMQWIRTRPVTSSLFFHGTLELVEENVPVFIIKGEDEFREQDNRVENFCKKINAEHYVFDTQEFALNSIDDKFRKFLTPWIATALLTERMGRNYAKYTNHNLEYRRYYRQFEY</sequence>
<accession>A0A095YDP2</accession>
<gene>
    <name evidence="2" type="ORF">HMPREF1630_02575</name>
</gene>
<dbReference type="Pfam" id="PF01380">
    <property type="entry name" value="SIS"/>
    <property type="match status" value="1"/>
</dbReference>
<protein>
    <recommendedName>
        <fullName evidence="1">SIS domain-containing protein</fullName>
    </recommendedName>
</protein>
<evidence type="ECO:0000259" key="1">
    <source>
        <dbReference type="PROSITE" id="PS51464"/>
    </source>
</evidence>
<dbReference type="PIRSF" id="PIRSF009290">
    <property type="entry name" value="FrlB"/>
    <property type="match status" value="1"/>
</dbReference>
<reference evidence="2 3" key="1">
    <citation type="submission" date="2014-07" db="EMBL/GenBank/DDBJ databases">
        <authorList>
            <person name="McCorrison J."/>
            <person name="Sanka R."/>
            <person name="Torralba M."/>
            <person name="Gillis M."/>
            <person name="Haft D.H."/>
            <person name="Methe B."/>
            <person name="Sutton G."/>
            <person name="Nelson K.E."/>
        </authorList>
    </citation>
    <scope>NUCLEOTIDE SEQUENCE [LARGE SCALE GENOMIC DNA]</scope>
    <source>
        <strain evidence="2 3">S7-1-13</strain>
    </source>
</reference>
<dbReference type="GO" id="GO:0006047">
    <property type="term" value="P:UDP-N-acetylglucosamine metabolic process"/>
    <property type="evidence" value="ECO:0007669"/>
    <property type="project" value="TreeGrafter"/>
</dbReference>
<dbReference type="SUPFAM" id="SSF53697">
    <property type="entry name" value="SIS domain"/>
    <property type="match status" value="1"/>
</dbReference>
<feature type="domain" description="SIS" evidence="1">
    <location>
        <begin position="29"/>
        <end position="167"/>
    </location>
</feature>
<dbReference type="RefSeq" id="WP_004828210.1">
    <property type="nucleotide sequence ID" value="NZ_JRMW01000025.1"/>
</dbReference>
<dbReference type="InterPro" id="IPR001347">
    <property type="entry name" value="SIS_dom"/>
</dbReference>
<dbReference type="Proteomes" id="UP000029579">
    <property type="component" value="Unassembled WGS sequence"/>
</dbReference>
<organism evidence="2 3">
    <name type="scientific">Anaerococcus lactolyticus S7-1-13</name>
    <dbReference type="NCBI Taxonomy" id="1284686"/>
    <lineage>
        <taxon>Bacteria</taxon>
        <taxon>Bacillati</taxon>
        <taxon>Bacillota</taxon>
        <taxon>Tissierellia</taxon>
        <taxon>Tissierellales</taxon>
        <taxon>Peptoniphilaceae</taxon>
        <taxon>Anaerococcus</taxon>
    </lineage>
</organism>
<dbReference type="GO" id="GO:0004360">
    <property type="term" value="F:glutamine-fructose-6-phosphate transaminase (isomerizing) activity"/>
    <property type="evidence" value="ECO:0007669"/>
    <property type="project" value="TreeGrafter"/>
</dbReference>
<dbReference type="GO" id="GO:0006002">
    <property type="term" value="P:fructose 6-phosphate metabolic process"/>
    <property type="evidence" value="ECO:0007669"/>
    <property type="project" value="TreeGrafter"/>
</dbReference>
<dbReference type="EMBL" id="JRMW01000025">
    <property type="protein sequence ID" value="KGF04707.1"/>
    <property type="molecule type" value="Genomic_DNA"/>
</dbReference>
<dbReference type="InterPro" id="IPR024713">
    <property type="entry name" value="Fructosamine_deglycase_FrlB"/>
</dbReference>
<dbReference type="eggNOG" id="COG2222">
    <property type="taxonomic scope" value="Bacteria"/>
</dbReference>
<evidence type="ECO:0000313" key="3">
    <source>
        <dbReference type="Proteomes" id="UP000029579"/>
    </source>
</evidence>
<proteinExistence type="predicted"/>
<dbReference type="GO" id="GO:0006487">
    <property type="term" value="P:protein N-linked glycosylation"/>
    <property type="evidence" value="ECO:0007669"/>
    <property type="project" value="TreeGrafter"/>
</dbReference>
<name>A0A095YDP2_9FIRM</name>